<gene>
    <name evidence="2" type="ORF">HDK90DRAFT_468675</name>
</gene>
<feature type="compositionally biased region" description="Low complexity" evidence="1">
    <location>
        <begin position="371"/>
        <end position="393"/>
    </location>
</feature>
<feature type="compositionally biased region" description="Pro residues" evidence="1">
    <location>
        <begin position="397"/>
        <end position="410"/>
    </location>
</feature>
<feature type="region of interest" description="Disordered" evidence="1">
    <location>
        <begin position="358"/>
        <end position="416"/>
    </location>
</feature>
<evidence type="ECO:0000313" key="3">
    <source>
        <dbReference type="Proteomes" id="UP001492380"/>
    </source>
</evidence>
<name>A0ABR1YGR3_9PEZI</name>
<evidence type="ECO:0000313" key="2">
    <source>
        <dbReference type="EMBL" id="KAK8229200.1"/>
    </source>
</evidence>
<organism evidence="2 3">
    <name type="scientific">Phyllosticta capitalensis</name>
    <dbReference type="NCBI Taxonomy" id="121624"/>
    <lineage>
        <taxon>Eukaryota</taxon>
        <taxon>Fungi</taxon>
        <taxon>Dikarya</taxon>
        <taxon>Ascomycota</taxon>
        <taxon>Pezizomycotina</taxon>
        <taxon>Dothideomycetes</taxon>
        <taxon>Dothideomycetes incertae sedis</taxon>
        <taxon>Botryosphaeriales</taxon>
        <taxon>Phyllostictaceae</taxon>
        <taxon>Phyllosticta</taxon>
    </lineage>
</organism>
<accession>A0ABR1YGR3</accession>
<feature type="compositionally biased region" description="Basic and acidic residues" evidence="1">
    <location>
        <begin position="44"/>
        <end position="53"/>
    </location>
</feature>
<keyword evidence="3" id="KW-1185">Reference proteome</keyword>
<dbReference type="EMBL" id="JBBWRZ010000009">
    <property type="protein sequence ID" value="KAK8229200.1"/>
    <property type="molecule type" value="Genomic_DNA"/>
</dbReference>
<reference evidence="2 3" key="1">
    <citation type="submission" date="2024-04" db="EMBL/GenBank/DDBJ databases">
        <title>Phyllosticta paracitricarpa is synonymous to the EU quarantine fungus P. citricarpa based on phylogenomic analyses.</title>
        <authorList>
            <consortium name="Lawrence Berkeley National Laboratory"/>
            <person name="Van Ingen-Buijs V.A."/>
            <person name="Van Westerhoven A.C."/>
            <person name="Haridas S."/>
            <person name="Skiadas P."/>
            <person name="Martin F."/>
            <person name="Groenewald J.Z."/>
            <person name="Crous P.W."/>
            <person name="Seidl M.F."/>
        </authorList>
    </citation>
    <scope>NUCLEOTIDE SEQUENCE [LARGE SCALE GENOMIC DNA]</scope>
    <source>
        <strain evidence="2 3">CBS 123374</strain>
    </source>
</reference>
<dbReference type="Proteomes" id="UP001492380">
    <property type="component" value="Unassembled WGS sequence"/>
</dbReference>
<feature type="compositionally biased region" description="Polar residues" evidence="1">
    <location>
        <begin position="54"/>
        <end position="70"/>
    </location>
</feature>
<comment type="caution">
    <text evidence="2">The sequence shown here is derived from an EMBL/GenBank/DDBJ whole genome shotgun (WGS) entry which is preliminary data.</text>
</comment>
<sequence>MPAPLRPPDDARSAPTRPAGFWSQEHLHMRPRQSQRQQSPPPSLRERLQRLEQKPQNLDEQDETVPQQQPWHAGLFGGLRFKLKQTNLGQQQSETAPPDPAPVPAQRQPSPEPFEHTQLPDETSEEMESISPAHQYGAMHPQRLQALGGPGEQVAPSPQDHPAVSSATWETDQYQVQPFREPYSPPVRSIEADQTNPSEFSSIIPGPSTSIDQPNSRDDEYDTQRTLSAPLAPALDLNDLSLPLSDRYAAWKQFASETAEAQKQWVEDGCPPCTASKCRDRSHPPPHRSRKAEGHHYCITNFGNWLSAVYAGGRSPCLTCGRLHKGGCSAVRCDNCGADHDEYYSCRTAHIRTAAANEVHQQREGQRQRKNQNMRQKMQQQMQRQTLRQTQRLAQHSPPPKPATPPPPGPPEDRLGTMELDFMRKMVEKNQWAADKWGTFTARRDAAGQTRMRSGFVELMMARDEWGADEWATFMESYDATMRSHGTL</sequence>
<evidence type="ECO:0000256" key="1">
    <source>
        <dbReference type="SAM" id="MobiDB-lite"/>
    </source>
</evidence>
<feature type="compositionally biased region" description="Polar residues" evidence="1">
    <location>
        <begin position="165"/>
        <end position="176"/>
    </location>
</feature>
<protein>
    <submittedName>
        <fullName evidence="2">Uncharacterized protein</fullName>
    </submittedName>
</protein>
<proteinExistence type="predicted"/>
<feature type="region of interest" description="Disordered" evidence="1">
    <location>
        <begin position="1"/>
        <end position="221"/>
    </location>
</feature>
<feature type="compositionally biased region" description="Polar residues" evidence="1">
    <location>
        <begin position="192"/>
        <end position="214"/>
    </location>
</feature>
<feature type="compositionally biased region" description="Polar residues" evidence="1">
    <location>
        <begin position="84"/>
        <end position="95"/>
    </location>
</feature>